<protein>
    <recommendedName>
        <fullName evidence="2">CxC2-like cysteine cluster KDZ transposase-associated domain-containing protein</fullName>
    </recommendedName>
</protein>
<organism evidence="3">
    <name type="scientific">Psilocybe cubensis</name>
    <name type="common">Psychedelic mushroom</name>
    <name type="synonym">Stropharia cubensis</name>
    <dbReference type="NCBI Taxonomy" id="181762"/>
    <lineage>
        <taxon>Eukaryota</taxon>
        <taxon>Fungi</taxon>
        <taxon>Dikarya</taxon>
        <taxon>Basidiomycota</taxon>
        <taxon>Agaricomycotina</taxon>
        <taxon>Agaricomycetes</taxon>
        <taxon>Agaricomycetidae</taxon>
        <taxon>Agaricales</taxon>
        <taxon>Agaricineae</taxon>
        <taxon>Strophariaceae</taxon>
        <taxon>Psilocybe</taxon>
    </lineage>
</organism>
<feature type="region of interest" description="Disordered" evidence="1">
    <location>
        <begin position="1067"/>
        <end position="1122"/>
    </location>
</feature>
<sequence length="1122" mass="127531">MASSRPNKRPRTSRNQSSYHDSVSVLGDFDLIHHSEGSVRHFGGSRLATRRHDRSPQRTAGAWEIVTSWAPPDDIEYALNPNGDAHDFVLEEDIVLADETLLPPKRPRSVRSKRPHVVWKKKHRQDYLDEIIRWEGRGDFRLTACPDCLARLVEDPQVPEYRCRECFTPDLHWDGVKFQDISLRSLGAVLQLNHSGGHCDNPTPCHAHMLVLHTNGIHSVDIRYCNCTRAIPQHLQLLRRRLYPASQVSVETCATFELLRHLHKLALTTKASTYDFYRCLEKSTTNTGLNVPKNRYQALFRMVLQWRHLQMLKWAGRGHDSTGVDGTSEGELGLVCPSCPHPGINLPSNWEDAPDNMKFLYAMIVCMDANFRLKNQLVSNYSQDPGLGIGWAYMVARKPYEKYVLNHANDKDISTCVGFQALAKANTKFSIGLRYTGLGMMVCGRSEMIMPRGVGNLQKGERYSNMDYIFASILRLLAVRLVLVSYDIACQWFINLLKRMQNDWTKDMKPNRSDIILQPAIPKLHEPAHNQKNHEVYSFNYIPGGGLTDGECPERVWAPHNAIANATKTQGPGSRQDTLDDHFGFWNWLKYISMGSTLLRRYKNAIAQRNIQKEGHRGLTEDLKKKSPGLVEKWEQMCIEWEKDPFPKKNSNPYSLKDAGLSEAKVKKMLAQSEAEFMANGGTMHHKTTASVFISMGLDLEDTQRRIQRLAKGTSTTMTTRQEGTLTEQRNALITRIRAWELLLPIYIPGLLQYQADHPDPDARVLRPPSNSANVATRVARHAEDTKIWLPSTIPESHRSKICIAGLGKIESQLREAQMTDSLNSLRQILKLKTRMILFKHKNIRGQRGGTRSTAVIDRVHERARFSAAKYRDARTSYMALVGPGDWEKTYCELHDGDIRGYQDPNRLRPREGRRGTLDDDQIAAGMTSAPQEEGEFVLFGEDRTRRDGSGQTRRTLSWIWTNGGIAEAAGDDDSDDILRVEWAKSRARSLRAEEEVLLLKEEMRRVLAYLEWRSEWWRSHQKAIPDASTTLLEGISAYALSQASLQDSLAAHFKKLWMGSLDTGEGVDVDEAIDDNNDGEEEDEDEDANDEEDGDAEEEEEEFIANEEGVEEALHLDEDLD</sequence>
<gene>
    <name evidence="3" type="ORF">JR316_011127</name>
</gene>
<feature type="domain" description="CxC2-like cysteine cluster KDZ transposase-associated" evidence="2">
    <location>
        <begin position="183"/>
        <end position="288"/>
    </location>
</feature>
<dbReference type="InterPro" id="IPR041457">
    <property type="entry name" value="CxC2_KDZ-assoc"/>
</dbReference>
<comment type="caution">
    <text evidence="3">The sequence shown here is derived from an EMBL/GenBank/DDBJ whole genome shotgun (WGS) entry which is preliminary data.</text>
</comment>
<accession>A0A8H7XLT9</accession>
<evidence type="ECO:0000313" key="3">
    <source>
        <dbReference type="EMBL" id="KAG5163930.1"/>
    </source>
</evidence>
<dbReference type="EMBL" id="JAFIQS010000013">
    <property type="protein sequence ID" value="KAG5163930.1"/>
    <property type="molecule type" value="Genomic_DNA"/>
</dbReference>
<dbReference type="InterPro" id="IPR040521">
    <property type="entry name" value="KDZ"/>
</dbReference>
<feature type="compositionally biased region" description="Basic residues" evidence="1">
    <location>
        <begin position="1"/>
        <end position="12"/>
    </location>
</feature>
<feature type="compositionally biased region" description="Basic and acidic residues" evidence="1">
    <location>
        <begin position="1113"/>
        <end position="1122"/>
    </location>
</feature>
<dbReference type="AlphaFoldDB" id="A0A8H7XLT9"/>
<proteinExistence type="predicted"/>
<dbReference type="Pfam" id="PF18758">
    <property type="entry name" value="KDZ"/>
    <property type="match status" value="1"/>
</dbReference>
<dbReference type="PANTHER" id="PTHR33104">
    <property type="entry name" value="SI:DKEY-29D5.2"/>
    <property type="match status" value="1"/>
</dbReference>
<evidence type="ECO:0000256" key="1">
    <source>
        <dbReference type="SAM" id="MobiDB-lite"/>
    </source>
</evidence>
<dbReference type="Pfam" id="PF18803">
    <property type="entry name" value="CxC2"/>
    <property type="match status" value="1"/>
</dbReference>
<name>A0A8H7XLT9_PSICU</name>
<reference evidence="3" key="1">
    <citation type="submission" date="2021-02" db="EMBL/GenBank/DDBJ databases">
        <title>Psilocybe cubensis genome.</title>
        <authorList>
            <person name="Mckernan K.J."/>
            <person name="Crawford S."/>
            <person name="Trippe A."/>
            <person name="Kane L.T."/>
            <person name="Mclaughlin S."/>
        </authorList>
    </citation>
    <scope>NUCLEOTIDE SEQUENCE [LARGE SCALE GENOMIC DNA]</scope>
    <source>
        <strain evidence="3">MGC-MH-2018</strain>
    </source>
</reference>
<feature type="compositionally biased region" description="Acidic residues" evidence="1">
    <location>
        <begin position="1067"/>
        <end position="1112"/>
    </location>
</feature>
<feature type="region of interest" description="Disordered" evidence="1">
    <location>
        <begin position="1"/>
        <end position="20"/>
    </location>
</feature>
<evidence type="ECO:0000259" key="2">
    <source>
        <dbReference type="Pfam" id="PF18803"/>
    </source>
</evidence>
<dbReference type="PANTHER" id="PTHR33104:SF2">
    <property type="entry name" value="CXC3 LIKE CYSTEINE CLUSTER DOMAIN-CONTAINING PROTEIN"/>
    <property type="match status" value="1"/>
</dbReference>